<name>N6V1D8_9EURY</name>
<dbReference type="GO" id="GO:0004553">
    <property type="term" value="F:hydrolase activity, hydrolyzing O-glycosyl compounds"/>
    <property type="evidence" value="ECO:0007669"/>
    <property type="project" value="UniProtKB-ARBA"/>
</dbReference>
<feature type="transmembrane region" description="Helical" evidence="2">
    <location>
        <begin position="562"/>
        <end position="583"/>
    </location>
</feature>
<evidence type="ECO:0000313" key="5">
    <source>
        <dbReference type="Proteomes" id="UP000053695"/>
    </source>
</evidence>
<dbReference type="InterPro" id="IPR008928">
    <property type="entry name" value="6-hairpin_glycosidase_sf"/>
</dbReference>
<dbReference type="InterPro" id="IPR011613">
    <property type="entry name" value="GH15-like"/>
</dbReference>
<keyword evidence="2" id="KW-0472">Membrane</keyword>
<evidence type="ECO:0000313" key="4">
    <source>
        <dbReference type="EMBL" id="ENN96073.1"/>
    </source>
</evidence>
<dbReference type="OrthoDB" id="36362at2157"/>
<feature type="domain" description="GH15-like" evidence="3">
    <location>
        <begin position="252"/>
        <end position="535"/>
    </location>
</feature>
<dbReference type="RefSeq" id="WP_004591776.1">
    <property type="nucleotide sequence ID" value="NZ_APMM01000028.1"/>
</dbReference>
<protein>
    <submittedName>
        <fullName evidence="4">Oligosaccharide amylase</fullName>
    </submittedName>
</protein>
<dbReference type="PANTHER" id="PTHR31616:SF0">
    <property type="entry name" value="GLUCAN 1,4-ALPHA-GLUCOSIDASE"/>
    <property type="match status" value="1"/>
</dbReference>
<keyword evidence="2" id="KW-0812">Transmembrane</keyword>
<gene>
    <name evidence="4" type="ORF">J422_04358</name>
</gene>
<dbReference type="SUPFAM" id="SSF48208">
    <property type="entry name" value="Six-hairpin glycosidases"/>
    <property type="match status" value="1"/>
</dbReference>
<dbReference type="PANTHER" id="PTHR31616">
    <property type="entry name" value="TREHALASE"/>
    <property type="match status" value="1"/>
</dbReference>
<dbReference type="Proteomes" id="UP000053695">
    <property type="component" value="Unassembled WGS sequence"/>
</dbReference>
<proteinExistence type="inferred from homology"/>
<dbReference type="AlphaFoldDB" id="N6V1D8"/>
<dbReference type="EMBL" id="APMM01000028">
    <property type="protein sequence ID" value="ENN96073.1"/>
    <property type="molecule type" value="Genomic_DNA"/>
</dbReference>
<keyword evidence="2" id="KW-1133">Transmembrane helix</keyword>
<evidence type="ECO:0000256" key="2">
    <source>
        <dbReference type="SAM" id="Phobius"/>
    </source>
</evidence>
<accession>N6V1D8</accession>
<dbReference type="Gene3D" id="1.50.10.10">
    <property type="match status" value="1"/>
</dbReference>
<sequence length="592" mass="69108">MIVGNNSFLCKIGDHGEIEYAFYPHVGYELHFFDSSLAIYDKEIMWIWDKEWSVYQKYIEDTNIFKTTLENENIIFVIKDLVPISHNVLIRRVFIKNKLPYNYNFKLFFYENLRIGEHPSENTVKFLDDCIVKFNGKYTFCISSDKKINSYQCGNRYSEKSAYKDIENGLLSENPESVGVLTDSAIEWDIDLKPHGKVAFNIYIFPHIGSNIEIIKNQLNIIKNLSSEIKNISLNYWKSSFDIKGYLFNEKYLKLAKRALMILTMLSDKNGGIIASPSIHPDYRYVWGRDGSYMAVALSIYGIKNIPWRFFHFMSKVQNLDGSWLQNYYTDGKPRLTALQIDQIGSVLWAMEVYYRTTGDREFVKKFWETIEKAGNFLYNASLSLMPCFDLWEEKYGVFSYTLGAMYGGLRAGCSLAKAIEEKKEDWKKALDKLKKDVDLLYLSDEERFVKSINPLNKEIDTSILGLSYPFGLVKVNDERMIKTAEAIEKAFKYKVGGIGRYPSDVYFGGNPWIITTLWLALYYRRLFITTNDRKYLEKSKKLFNWVINHIYLFPEQIHKELAIPVSAMPLGWSCAMLLFYLYKNDDIIVIK</sequence>
<dbReference type="GO" id="GO:0005975">
    <property type="term" value="P:carbohydrate metabolic process"/>
    <property type="evidence" value="ECO:0007669"/>
    <property type="project" value="InterPro"/>
</dbReference>
<dbReference type="PATRIC" id="fig|1069083.5.peg.854"/>
<keyword evidence="5" id="KW-1185">Reference proteome</keyword>
<reference evidence="4 5" key="1">
    <citation type="journal article" date="2013" name="Genome Announc.">
        <title>Draft Genome Sequence of a Highly Flagellated, Fast-Swimming Archaeon, Methanocaldococcus villosus Strain KIN24-T80 (DSM 22612).</title>
        <authorList>
            <person name="Thennarasu S."/>
            <person name="Polireddy D."/>
            <person name="Antony A."/>
            <person name="Yada M.R."/>
            <person name="Algarawi S."/>
            <person name="Sivakumar N."/>
        </authorList>
    </citation>
    <scope>NUCLEOTIDE SEQUENCE [LARGE SCALE GENOMIC DNA]</scope>
    <source>
        <strain evidence="4 5">KIN24-T80</strain>
    </source>
</reference>
<dbReference type="STRING" id="1069083.GCA_000371805_00651"/>
<dbReference type="InterPro" id="IPR012341">
    <property type="entry name" value="6hp_glycosidase-like_sf"/>
</dbReference>
<evidence type="ECO:0000259" key="3">
    <source>
        <dbReference type="Pfam" id="PF00723"/>
    </source>
</evidence>
<dbReference type="Pfam" id="PF00723">
    <property type="entry name" value="Glyco_hydro_15"/>
    <property type="match status" value="1"/>
</dbReference>
<comment type="similarity">
    <text evidence="1">Belongs to the glycosyl hydrolase 15 family.</text>
</comment>
<comment type="caution">
    <text evidence="4">The sequence shown here is derived from an EMBL/GenBank/DDBJ whole genome shotgun (WGS) entry which is preliminary data.</text>
</comment>
<organism evidence="4 5">
    <name type="scientific">Methanocaldococcus villosus KIN24-T80</name>
    <dbReference type="NCBI Taxonomy" id="1069083"/>
    <lineage>
        <taxon>Archaea</taxon>
        <taxon>Methanobacteriati</taxon>
        <taxon>Methanobacteriota</taxon>
        <taxon>Methanomada group</taxon>
        <taxon>Methanococci</taxon>
        <taxon>Methanococcales</taxon>
        <taxon>Methanocaldococcaceae</taxon>
        <taxon>Methanocaldococcus</taxon>
    </lineage>
</organism>
<evidence type="ECO:0000256" key="1">
    <source>
        <dbReference type="ARBA" id="ARBA00006188"/>
    </source>
</evidence>